<feature type="compositionally biased region" description="Basic and acidic residues" evidence="5">
    <location>
        <begin position="1"/>
        <end position="19"/>
    </location>
</feature>
<evidence type="ECO:0000256" key="1">
    <source>
        <dbReference type="ARBA" id="ARBA00008361"/>
    </source>
</evidence>
<dbReference type="RefSeq" id="XP_040731965.1">
    <property type="nucleotide sequence ID" value="XM_040875720.1"/>
</dbReference>
<dbReference type="InterPro" id="IPR029063">
    <property type="entry name" value="SAM-dependent_MTases_sf"/>
</dbReference>
<comment type="caution">
    <text evidence="7">The sequence shown here is derived from an EMBL/GenBank/DDBJ whole genome shotgun (WGS) entry which is preliminary data.</text>
</comment>
<evidence type="ECO:0000313" key="7">
    <source>
        <dbReference type="EMBL" id="RAO67449.1"/>
    </source>
</evidence>
<dbReference type="PANTHER" id="PTHR44942:SF4">
    <property type="entry name" value="METHYLTRANSFERASE TYPE 11 DOMAIN-CONTAINING PROTEIN"/>
    <property type="match status" value="1"/>
</dbReference>
<feature type="domain" description="Methyltransferase type 11" evidence="6">
    <location>
        <begin position="51"/>
        <end position="152"/>
    </location>
</feature>
<gene>
    <name evidence="7" type="ORF">BHQ10_003461</name>
</gene>
<dbReference type="EMBL" id="MIKG01000005">
    <property type="protein sequence ID" value="RAO67449.1"/>
    <property type="molecule type" value="Genomic_DNA"/>
</dbReference>
<dbReference type="Gene3D" id="3.40.50.150">
    <property type="entry name" value="Vaccinia Virus protein VP39"/>
    <property type="match status" value="1"/>
</dbReference>
<dbReference type="GeneID" id="63792677"/>
<keyword evidence="8" id="KW-1185">Reference proteome</keyword>
<evidence type="ECO:0000256" key="4">
    <source>
        <dbReference type="ARBA" id="ARBA00022691"/>
    </source>
</evidence>
<evidence type="ECO:0000313" key="8">
    <source>
        <dbReference type="Proteomes" id="UP000249363"/>
    </source>
</evidence>
<dbReference type="SUPFAM" id="SSF53335">
    <property type="entry name" value="S-adenosyl-L-methionine-dependent methyltransferases"/>
    <property type="match status" value="1"/>
</dbReference>
<keyword evidence="2" id="KW-0489">Methyltransferase</keyword>
<dbReference type="InterPro" id="IPR013216">
    <property type="entry name" value="Methyltransf_11"/>
</dbReference>
<dbReference type="GO" id="GO:0008757">
    <property type="term" value="F:S-adenosylmethionine-dependent methyltransferase activity"/>
    <property type="evidence" value="ECO:0007669"/>
    <property type="project" value="InterPro"/>
</dbReference>
<evidence type="ECO:0000256" key="5">
    <source>
        <dbReference type="SAM" id="MobiDB-lite"/>
    </source>
</evidence>
<keyword evidence="3" id="KW-0808">Transferase</keyword>
<reference evidence="7 8" key="1">
    <citation type="journal article" date="2017" name="Biotechnol. Biofuels">
        <title>Differential beta-glucosidase expression as a function of carbon source availability in Talaromyces amestolkiae: a genomic and proteomic approach.</title>
        <authorList>
            <person name="de Eugenio L.I."/>
            <person name="Mendez-Liter J.A."/>
            <person name="Nieto-Dominguez M."/>
            <person name="Alonso L."/>
            <person name="Gil-Munoz J."/>
            <person name="Barriuso J."/>
            <person name="Prieto A."/>
            <person name="Martinez M.J."/>
        </authorList>
    </citation>
    <scope>NUCLEOTIDE SEQUENCE [LARGE SCALE GENOMIC DNA]</scope>
    <source>
        <strain evidence="7 8">CIB</strain>
    </source>
</reference>
<organism evidence="7 8">
    <name type="scientific">Talaromyces amestolkiae</name>
    <dbReference type="NCBI Taxonomy" id="1196081"/>
    <lineage>
        <taxon>Eukaryota</taxon>
        <taxon>Fungi</taxon>
        <taxon>Dikarya</taxon>
        <taxon>Ascomycota</taxon>
        <taxon>Pezizomycotina</taxon>
        <taxon>Eurotiomycetes</taxon>
        <taxon>Eurotiomycetidae</taxon>
        <taxon>Eurotiales</taxon>
        <taxon>Trichocomaceae</taxon>
        <taxon>Talaromyces</taxon>
        <taxon>Talaromyces sect. Talaromyces</taxon>
    </lineage>
</organism>
<keyword evidence="4" id="KW-0949">S-adenosyl-L-methionine</keyword>
<evidence type="ECO:0000256" key="3">
    <source>
        <dbReference type="ARBA" id="ARBA00022679"/>
    </source>
</evidence>
<proteinExistence type="inferred from homology"/>
<feature type="region of interest" description="Disordered" evidence="5">
    <location>
        <begin position="1"/>
        <end position="25"/>
    </location>
</feature>
<dbReference type="PANTHER" id="PTHR44942">
    <property type="entry name" value="METHYLTRANSF_11 DOMAIN-CONTAINING PROTEIN"/>
    <property type="match status" value="1"/>
</dbReference>
<dbReference type="Pfam" id="PF08241">
    <property type="entry name" value="Methyltransf_11"/>
    <property type="match status" value="1"/>
</dbReference>
<comment type="similarity">
    <text evidence="1">Belongs to the methyltransferase superfamily.</text>
</comment>
<sequence length="338" mass="38499">MTKPDPKARTNYDNTDWKKYQQGRPPYPQSFTKLVYDYHRRHPSAGWERLVDIGAGSGIAATDFMADFKIIHNSDPSPWNEQQARAFLSTYAEDHGLTPELEFSQSTGEEAYKHVGEAAADLVIVATAAHFMDPDGLAECAAKILRPGGTLAVYSYWIPSFPDRSQRFNDIFSKTFDNLVLKALEVGNEANRAKFLDVVKRRMTGEGCLDSLPLPTKHFEETKRIYINAGRGKVPYKDLYQRLVDPGKTVGGVSRVSENDEIIRYKTDEDIQAEGWAFDAGKEWFPIFFNSMRAATSQMTQEEAREAYQEWEEIFDEECPNGTVRVYWPFYAALARKK</sequence>
<name>A0A364KV85_TALAM</name>
<dbReference type="Proteomes" id="UP000249363">
    <property type="component" value="Unassembled WGS sequence"/>
</dbReference>
<dbReference type="CDD" id="cd02440">
    <property type="entry name" value="AdoMet_MTases"/>
    <property type="match status" value="1"/>
</dbReference>
<dbReference type="STRING" id="1196081.A0A364KV85"/>
<accession>A0A364KV85</accession>
<protein>
    <recommendedName>
        <fullName evidence="6">Methyltransferase type 11 domain-containing protein</fullName>
    </recommendedName>
</protein>
<dbReference type="InterPro" id="IPR051052">
    <property type="entry name" value="Diverse_substrate_MTase"/>
</dbReference>
<evidence type="ECO:0000256" key="2">
    <source>
        <dbReference type="ARBA" id="ARBA00022603"/>
    </source>
</evidence>
<dbReference type="OrthoDB" id="10027013at2759"/>
<dbReference type="GO" id="GO:0032259">
    <property type="term" value="P:methylation"/>
    <property type="evidence" value="ECO:0007669"/>
    <property type="project" value="UniProtKB-KW"/>
</dbReference>
<evidence type="ECO:0000259" key="6">
    <source>
        <dbReference type="Pfam" id="PF08241"/>
    </source>
</evidence>
<dbReference type="AlphaFoldDB" id="A0A364KV85"/>